<feature type="domain" description="Polysaccharide export protein N-terminal" evidence="2">
    <location>
        <begin position="92"/>
        <end position="171"/>
    </location>
</feature>
<dbReference type="GO" id="GO:0015159">
    <property type="term" value="F:polysaccharide transmembrane transporter activity"/>
    <property type="evidence" value="ECO:0007669"/>
    <property type="project" value="InterPro"/>
</dbReference>
<dbReference type="OrthoDB" id="9808948at2"/>
<dbReference type="EMBL" id="FCOJ02000084">
    <property type="protein sequence ID" value="SAK93250.1"/>
    <property type="molecule type" value="Genomic_DNA"/>
</dbReference>
<dbReference type="PANTHER" id="PTHR33619:SF3">
    <property type="entry name" value="POLYSACCHARIDE EXPORT PROTEIN GFCE-RELATED"/>
    <property type="match status" value="1"/>
</dbReference>
<dbReference type="InterPro" id="IPR049712">
    <property type="entry name" value="Poly_export"/>
</dbReference>
<protein>
    <submittedName>
        <fullName evidence="3">Polysaccharide export protein</fullName>
    </submittedName>
</protein>
<dbReference type="InterPro" id="IPR003715">
    <property type="entry name" value="Poly_export_N"/>
</dbReference>
<evidence type="ECO:0000313" key="3">
    <source>
        <dbReference type="EMBL" id="SAK93250.1"/>
    </source>
</evidence>
<name>A0A158DFR0_9BURK</name>
<reference evidence="3" key="1">
    <citation type="submission" date="2016-01" db="EMBL/GenBank/DDBJ databases">
        <authorList>
            <person name="Peeters C."/>
        </authorList>
    </citation>
    <scope>NUCLEOTIDE SEQUENCE [LARGE SCALE GENOMIC DNA]</scope>
    <source>
        <strain evidence="3">LMG 29325</strain>
    </source>
</reference>
<proteinExistence type="predicted"/>
<comment type="caution">
    <text evidence="3">The sequence shown here is derived from an EMBL/GenBank/DDBJ whole genome shotgun (WGS) entry which is preliminary data.</text>
</comment>
<dbReference type="PANTHER" id="PTHR33619">
    <property type="entry name" value="POLYSACCHARIDE EXPORT PROTEIN GFCE-RELATED"/>
    <property type="match status" value="1"/>
</dbReference>
<dbReference type="Pfam" id="PF02563">
    <property type="entry name" value="Poly_export"/>
    <property type="match status" value="1"/>
</dbReference>
<dbReference type="Proteomes" id="UP000054596">
    <property type="component" value="Unassembled WGS sequence"/>
</dbReference>
<evidence type="ECO:0000313" key="4">
    <source>
        <dbReference type="Proteomes" id="UP000054596"/>
    </source>
</evidence>
<organism evidence="3 4">
    <name type="scientific">Caballeronia glebae</name>
    <dbReference type="NCBI Taxonomy" id="1777143"/>
    <lineage>
        <taxon>Bacteria</taxon>
        <taxon>Pseudomonadati</taxon>
        <taxon>Pseudomonadota</taxon>
        <taxon>Betaproteobacteria</taxon>
        <taxon>Burkholderiales</taxon>
        <taxon>Burkholderiaceae</taxon>
        <taxon>Caballeronia</taxon>
    </lineage>
</organism>
<accession>A0A158DFR0</accession>
<dbReference type="RefSeq" id="WP_086973595.1">
    <property type="nucleotide sequence ID" value="NZ_FCOJ02000084.1"/>
</dbReference>
<dbReference type="AlphaFoldDB" id="A0A158DFR0"/>
<dbReference type="Gene3D" id="3.10.560.10">
    <property type="entry name" value="Outer membrane lipoprotein wza domain like"/>
    <property type="match status" value="2"/>
</dbReference>
<dbReference type="Gene3D" id="3.30.1950.10">
    <property type="entry name" value="wza like domain"/>
    <property type="match status" value="1"/>
</dbReference>
<dbReference type="STRING" id="1777143.AWB82_06693"/>
<sequence length="379" mass="40194">MSIYTKCGPRASATFSAMRIASWLLAMSTAIAITGCGLPRSGPLLSEVEAAHDGNDIVLTPITAQIAEASRRIDHAKFPDALLMAQPLAYDKLAAGDGIEITVWERDGLGVFPAGDGGASNLGEFVLDGHGNIRLPYAGTIHAAGSTTAELHDAVERRWSRLMLAFDVTVRTSARRGQTVTIQGDLQKPGVYPVGPDTARLSGLLGLAAPNQNNPEQTAVTVQRRGIAGTVRLSDLYRENAKDIAILPGDSVIVSTITERLFVLGATGVQGRVKVASRNYSLLDALGDTRALNDSLANPRAVFLMRSSVVSEEASADKRPVVYQFDFTKPDQIALAGKFIVRDGDAVFISDAPFTQVQKLLSTFSATLGTARSVSGLSD</sequence>
<gene>
    <name evidence="3" type="ORF">AWB82_06693</name>
</gene>
<keyword evidence="1" id="KW-0732">Signal</keyword>
<evidence type="ECO:0000256" key="1">
    <source>
        <dbReference type="ARBA" id="ARBA00022729"/>
    </source>
</evidence>
<keyword evidence="4" id="KW-1185">Reference proteome</keyword>
<evidence type="ECO:0000259" key="2">
    <source>
        <dbReference type="Pfam" id="PF02563"/>
    </source>
</evidence>